<dbReference type="Proteomes" id="UP000274117">
    <property type="component" value="Unassembled WGS sequence"/>
</dbReference>
<feature type="transmembrane region" description="Helical" evidence="6">
    <location>
        <begin position="280"/>
        <end position="307"/>
    </location>
</feature>
<accession>A0A3R8R9I7</accession>
<feature type="transmembrane region" description="Helical" evidence="6">
    <location>
        <begin position="78"/>
        <end position="101"/>
    </location>
</feature>
<proteinExistence type="predicted"/>
<keyword evidence="3 6" id="KW-0812">Transmembrane</keyword>
<feature type="transmembrane region" description="Helical" evidence="6">
    <location>
        <begin position="375"/>
        <end position="394"/>
    </location>
</feature>
<evidence type="ECO:0000256" key="2">
    <source>
        <dbReference type="ARBA" id="ARBA00022475"/>
    </source>
</evidence>
<keyword evidence="2" id="KW-1003">Cell membrane</keyword>
<evidence type="ECO:0000256" key="3">
    <source>
        <dbReference type="ARBA" id="ARBA00022692"/>
    </source>
</evidence>
<feature type="transmembrane region" description="Helical" evidence="6">
    <location>
        <begin position="44"/>
        <end position="66"/>
    </location>
</feature>
<evidence type="ECO:0000256" key="1">
    <source>
        <dbReference type="ARBA" id="ARBA00004651"/>
    </source>
</evidence>
<evidence type="ECO:0000313" key="8">
    <source>
        <dbReference type="Proteomes" id="UP000274117"/>
    </source>
</evidence>
<gene>
    <name evidence="7" type="ORF">EI998_03260</name>
</gene>
<name>A0A3R8R9I7_STRSU</name>
<evidence type="ECO:0000313" key="7">
    <source>
        <dbReference type="EMBL" id="RRR54305.1"/>
    </source>
</evidence>
<keyword evidence="4 6" id="KW-1133">Transmembrane helix</keyword>
<reference evidence="7 8" key="1">
    <citation type="submission" date="2018-11" db="EMBL/GenBank/DDBJ databases">
        <authorList>
            <person name="Stevens M.J."/>
            <person name="Cernela N."/>
            <person name="Spoerry Serrano N."/>
            <person name="Schmitt S."/>
            <person name="Schrenzel J."/>
            <person name="Stephan R."/>
        </authorList>
    </citation>
    <scope>NUCLEOTIDE SEQUENCE [LARGE SCALE GENOMIC DNA]</scope>
    <source>
        <strain evidence="7 8">PP422</strain>
    </source>
</reference>
<feature type="transmembrane region" description="Helical" evidence="6">
    <location>
        <begin position="107"/>
        <end position="126"/>
    </location>
</feature>
<dbReference type="GO" id="GO:0005886">
    <property type="term" value="C:plasma membrane"/>
    <property type="evidence" value="ECO:0007669"/>
    <property type="project" value="UniProtKB-SubCell"/>
</dbReference>
<feature type="transmembrane region" description="Helical" evidence="6">
    <location>
        <begin position="199"/>
        <end position="220"/>
    </location>
</feature>
<feature type="transmembrane region" description="Helical" evidence="6">
    <location>
        <begin position="313"/>
        <end position="330"/>
    </location>
</feature>
<feature type="transmembrane region" description="Helical" evidence="6">
    <location>
        <begin position="138"/>
        <end position="159"/>
    </location>
</feature>
<comment type="caution">
    <text evidence="7">The sequence shown here is derived from an EMBL/GenBank/DDBJ whole genome shotgun (WGS) entry which is preliminary data.</text>
</comment>
<evidence type="ECO:0000256" key="6">
    <source>
        <dbReference type="SAM" id="Phobius"/>
    </source>
</evidence>
<feature type="transmembrane region" description="Helical" evidence="6">
    <location>
        <begin position="350"/>
        <end position="369"/>
    </location>
</feature>
<protein>
    <submittedName>
        <fullName evidence="7">Uncharacterized protein</fullName>
    </submittedName>
</protein>
<dbReference type="PANTHER" id="PTHR30250">
    <property type="entry name" value="PST FAMILY PREDICTED COLANIC ACID TRANSPORTER"/>
    <property type="match status" value="1"/>
</dbReference>
<reference evidence="7 8" key="2">
    <citation type="submission" date="2018-12" db="EMBL/GenBank/DDBJ databases">
        <title>Whole-genome sequences of fifteen clinical Streptococcus suis strains isolated from pigs between 2006 and 2018.</title>
        <authorList>
            <person name="Stevens M.J.A."/>
            <person name="Cernela N."/>
            <person name="Spoerry Serrano N."/>
            <person name="Schmitt S."/>
            <person name="Schrenzel J."/>
            <person name="Stephan R."/>
        </authorList>
    </citation>
    <scope>NUCLEOTIDE SEQUENCE [LARGE SCALE GENOMIC DNA]</scope>
    <source>
        <strain evidence="7 8">PP422</strain>
    </source>
</reference>
<keyword evidence="5 6" id="KW-0472">Membrane</keyword>
<dbReference type="InterPro" id="IPR050833">
    <property type="entry name" value="Poly_Biosynth_Transport"/>
</dbReference>
<feature type="transmembrane region" description="Helical" evidence="6">
    <location>
        <begin position="165"/>
        <end position="187"/>
    </location>
</feature>
<sequence>MQKKNILKNEYIFSVFSRLILAISGLLVQILIARYLGAELRGQTAYIINFTSISAVIFAFGLPSLIPSIRRIFQDIDIVNVVMTINFIGTILYFVIGILIVSLFQNIQIETVLSILLTPIFCYNTISDSLCLVEKPNSRNIVIVLVNITELLMVLFLFFFTEKNIFFGILYVVFSQFVKIFLIYYKLRYRIKFIYCNKNVVFHIMKFGPTLMLSVLLVVLNYKLTVLLLRFFSNISLSEIGIFTVGVSISEKGLLIPDAIKEILFSRLSKKISEEEVAKIIRFSFFTCVLVSVLIIFVSYFSIGLLFGNEFSGAFEITAILSAGIPFLVFMKMIDSYNQVKLEQIESIKILLVTILVNVLCNFILVPNIGIKGGAIALLISYTLSGVLYIRSFIRRTNIKFHKLIVPQSEDLILFKDIFNLFKR</sequence>
<evidence type="ECO:0000256" key="4">
    <source>
        <dbReference type="ARBA" id="ARBA00022989"/>
    </source>
</evidence>
<feature type="transmembrane region" description="Helical" evidence="6">
    <location>
        <begin position="12"/>
        <end position="32"/>
    </location>
</feature>
<dbReference type="PANTHER" id="PTHR30250:SF11">
    <property type="entry name" value="O-ANTIGEN TRANSPORTER-RELATED"/>
    <property type="match status" value="1"/>
</dbReference>
<dbReference type="AlphaFoldDB" id="A0A3R8R9I7"/>
<evidence type="ECO:0000256" key="5">
    <source>
        <dbReference type="ARBA" id="ARBA00023136"/>
    </source>
</evidence>
<dbReference type="EMBL" id="RSDO01000004">
    <property type="protein sequence ID" value="RRR54305.1"/>
    <property type="molecule type" value="Genomic_DNA"/>
</dbReference>
<organism evidence="7 8">
    <name type="scientific">Streptococcus suis</name>
    <dbReference type="NCBI Taxonomy" id="1307"/>
    <lineage>
        <taxon>Bacteria</taxon>
        <taxon>Bacillati</taxon>
        <taxon>Bacillota</taxon>
        <taxon>Bacilli</taxon>
        <taxon>Lactobacillales</taxon>
        <taxon>Streptococcaceae</taxon>
        <taxon>Streptococcus</taxon>
    </lineage>
</organism>
<comment type="subcellular location">
    <subcellularLocation>
        <location evidence="1">Cell membrane</location>
        <topology evidence="1">Multi-pass membrane protein</topology>
    </subcellularLocation>
</comment>